<evidence type="ECO:0000313" key="2">
    <source>
        <dbReference type="EMBL" id="TFK56580.1"/>
    </source>
</evidence>
<evidence type="ECO:0000256" key="1">
    <source>
        <dbReference type="SAM" id="MobiDB-lite"/>
    </source>
</evidence>
<sequence length="63" mass="6463">MVRSTLLSTSSTHSDASILQPGNVKCQTTTSDCSWPNCACGEPPKNQSQPQGCGSDKCGCGAT</sequence>
<organism evidence="2 3">
    <name type="scientific">Heliocybe sulcata</name>
    <dbReference type="NCBI Taxonomy" id="5364"/>
    <lineage>
        <taxon>Eukaryota</taxon>
        <taxon>Fungi</taxon>
        <taxon>Dikarya</taxon>
        <taxon>Basidiomycota</taxon>
        <taxon>Agaricomycotina</taxon>
        <taxon>Agaricomycetes</taxon>
        <taxon>Gloeophyllales</taxon>
        <taxon>Gloeophyllaceae</taxon>
        <taxon>Heliocybe</taxon>
    </lineage>
</organism>
<dbReference type="Proteomes" id="UP000305948">
    <property type="component" value="Unassembled WGS sequence"/>
</dbReference>
<name>A0A5C3NGW0_9AGAM</name>
<evidence type="ECO:0008006" key="4">
    <source>
        <dbReference type="Google" id="ProtNLM"/>
    </source>
</evidence>
<dbReference type="AlphaFoldDB" id="A0A5C3NGW0"/>
<reference evidence="2 3" key="1">
    <citation type="journal article" date="2019" name="Nat. Ecol. Evol.">
        <title>Megaphylogeny resolves global patterns of mushroom evolution.</title>
        <authorList>
            <person name="Varga T."/>
            <person name="Krizsan K."/>
            <person name="Foldi C."/>
            <person name="Dima B."/>
            <person name="Sanchez-Garcia M."/>
            <person name="Sanchez-Ramirez S."/>
            <person name="Szollosi G.J."/>
            <person name="Szarkandi J.G."/>
            <person name="Papp V."/>
            <person name="Albert L."/>
            <person name="Andreopoulos W."/>
            <person name="Angelini C."/>
            <person name="Antonin V."/>
            <person name="Barry K.W."/>
            <person name="Bougher N.L."/>
            <person name="Buchanan P."/>
            <person name="Buyck B."/>
            <person name="Bense V."/>
            <person name="Catcheside P."/>
            <person name="Chovatia M."/>
            <person name="Cooper J."/>
            <person name="Damon W."/>
            <person name="Desjardin D."/>
            <person name="Finy P."/>
            <person name="Geml J."/>
            <person name="Haridas S."/>
            <person name="Hughes K."/>
            <person name="Justo A."/>
            <person name="Karasinski D."/>
            <person name="Kautmanova I."/>
            <person name="Kiss B."/>
            <person name="Kocsube S."/>
            <person name="Kotiranta H."/>
            <person name="LaButti K.M."/>
            <person name="Lechner B.E."/>
            <person name="Liimatainen K."/>
            <person name="Lipzen A."/>
            <person name="Lukacs Z."/>
            <person name="Mihaltcheva S."/>
            <person name="Morgado L.N."/>
            <person name="Niskanen T."/>
            <person name="Noordeloos M.E."/>
            <person name="Ohm R.A."/>
            <person name="Ortiz-Santana B."/>
            <person name="Ovrebo C."/>
            <person name="Racz N."/>
            <person name="Riley R."/>
            <person name="Savchenko A."/>
            <person name="Shiryaev A."/>
            <person name="Soop K."/>
            <person name="Spirin V."/>
            <person name="Szebenyi C."/>
            <person name="Tomsovsky M."/>
            <person name="Tulloss R.E."/>
            <person name="Uehling J."/>
            <person name="Grigoriev I.V."/>
            <person name="Vagvolgyi C."/>
            <person name="Papp T."/>
            <person name="Martin F.M."/>
            <person name="Miettinen O."/>
            <person name="Hibbett D.S."/>
            <person name="Nagy L.G."/>
        </authorList>
    </citation>
    <scope>NUCLEOTIDE SEQUENCE [LARGE SCALE GENOMIC DNA]</scope>
    <source>
        <strain evidence="2 3">OMC1185</strain>
    </source>
</reference>
<protein>
    <recommendedName>
        <fullName evidence="4">Metallothionein</fullName>
    </recommendedName>
</protein>
<evidence type="ECO:0000313" key="3">
    <source>
        <dbReference type="Proteomes" id="UP000305948"/>
    </source>
</evidence>
<dbReference type="EMBL" id="ML213503">
    <property type="protein sequence ID" value="TFK56580.1"/>
    <property type="molecule type" value="Genomic_DNA"/>
</dbReference>
<accession>A0A5C3NGW0</accession>
<gene>
    <name evidence="2" type="ORF">OE88DRAFT_1649944</name>
</gene>
<keyword evidence="3" id="KW-1185">Reference proteome</keyword>
<dbReference type="OrthoDB" id="3245556at2759"/>
<feature type="region of interest" description="Disordered" evidence="1">
    <location>
        <begin position="42"/>
        <end position="63"/>
    </location>
</feature>
<proteinExistence type="predicted"/>